<dbReference type="Ensembl" id="ENSORLT00015016207.1">
    <property type="protein sequence ID" value="ENSORLP00015009807.1"/>
    <property type="gene ID" value="ENSORLG00015010606.1"/>
</dbReference>
<evidence type="ECO:0000256" key="2">
    <source>
        <dbReference type="ARBA" id="ARBA00022475"/>
    </source>
</evidence>
<evidence type="ECO:0000256" key="3">
    <source>
        <dbReference type="ARBA" id="ARBA00022692"/>
    </source>
</evidence>
<keyword evidence="9" id="KW-0325">Glycoprotein</keyword>
<protein>
    <recommendedName>
        <fullName evidence="12">Immunoglobulin V-set domain-containing protein</fullName>
    </recommendedName>
</protein>
<name>A0A3P9HPY9_ORYLA</name>
<keyword evidence="5" id="KW-1133">Transmembrane helix</keyword>
<comment type="subcellular location">
    <subcellularLocation>
        <location evidence="1">Cell membrane</location>
        <topology evidence="1">Single-pass type I membrane protein</topology>
    </subcellularLocation>
</comment>
<dbReference type="SUPFAM" id="SSF48726">
    <property type="entry name" value="Immunoglobulin"/>
    <property type="match status" value="1"/>
</dbReference>
<dbReference type="PANTHER" id="PTHR25466">
    <property type="entry name" value="T-LYMPHOCYTE ACTIVATION ANTIGEN"/>
    <property type="match status" value="1"/>
</dbReference>
<feature type="compositionally biased region" description="Basic and acidic residues" evidence="11">
    <location>
        <begin position="1"/>
        <end position="16"/>
    </location>
</feature>
<dbReference type="InterPro" id="IPR051713">
    <property type="entry name" value="T-cell_Activation_Regulation"/>
</dbReference>
<dbReference type="Pfam" id="PF07686">
    <property type="entry name" value="V-set"/>
    <property type="match status" value="1"/>
</dbReference>
<proteinExistence type="predicted"/>
<dbReference type="InterPro" id="IPR013783">
    <property type="entry name" value="Ig-like_fold"/>
</dbReference>
<keyword evidence="6" id="KW-0472">Membrane</keyword>
<dbReference type="InterPro" id="IPR036179">
    <property type="entry name" value="Ig-like_dom_sf"/>
</dbReference>
<keyword evidence="3" id="KW-0812">Transmembrane</keyword>
<keyword evidence="4" id="KW-0732">Signal</keyword>
<reference evidence="13" key="3">
    <citation type="submission" date="2025-08" db="UniProtKB">
        <authorList>
            <consortium name="Ensembl"/>
        </authorList>
    </citation>
    <scope>IDENTIFICATION</scope>
    <source>
        <strain evidence="13">HSOK</strain>
    </source>
</reference>
<feature type="compositionally biased region" description="Polar residues" evidence="11">
    <location>
        <begin position="17"/>
        <end position="27"/>
    </location>
</feature>
<evidence type="ECO:0000256" key="11">
    <source>
        <dbReference type="SAM" id="MobiDB-lite"/>
    </source>
</evidence>
<keyword evidence="10" id="KW-0393">Immunoglobulin domain</keyword>
<accession>A0A3P9HPY9</accession>
<evidence type="ECO:0000256" key="1">
    <source>
        <dbReference type="ARBA" id="ARBA00004251"/>
    </source>
</evidence>
<dbReference type="AlphaFoldDB" id="A0A3P9HPY9"/>
<keyword evidence="8" id="KW-0675">Receptor</keyword>
<keyword evidence="7" id="KW-1015">Disulfide bond</keyword>
<dbReference type="InterPro" id="IPR013106">
    <property type="entry name" value="Ig_V-set"/>
</dbReference>
<dbReference type="Gene3D" id="2.60.40.10">
    <property type="entry name" value="Immunoglobulins"/>
    <property type="match status" value="1"/>
</dbReference>
<reference evidence="13" key="4">
    <citation type="submission" date="2025-09" db="UniProtKB">
        <authorList>
            <consortium name="Ensembl"/>
        </authorList>
    </citation>
    <scope>IDENTIFICATION</scope>
    <source>
        <strain evidence="13">HSOK</strain>
    </source>
</reference>
<reference evidence="13 14" key="2">
    <citation type="submission" date="2017-04" db="EMBL/GenBank/DDBJ databases">
        <title>CpG methylation of centromeres and impact of large insertions on vertebrate speciation.</title>
        <authorList>
            <person name="Ichikawa K."/>
            <person name="Yoshimura J."/>
            <person name="Morishita S."/>
        </authorList>
    </citation>
    <scope>NUCLEOTIDE SEQUENCE</scope>
    <source>
        <strain evidence="13 14">HSOK</strain>
    </source>
</reference>
<evidence type="ECO:0000313" key="14">
    <source>
        <dbReference type="Proteomes" id="UP000265200"/>
    </source>
</evidence>
<evidence type="ECO:0000256" key="4">
    <source>
        <dbReference type="ARBA" id="ARBA00022729"/>
    </source>
</evidence>
<dbReference type="GO" id="GO:0005886">
    <property type="term" value="C:plasma membrane"/>
    <property type="evidence" value="ECO:0007669"/>
    <property type="project" value="UniProtKB-SubCell"/>
</dbReference>
<evidence type="ECO:0000256" key="9">
    <source>
        <dbReference type="ARBA" id="ARBA00023180"/>
    </source>
</evidence>
<reference key="1">
    <citation type="journal article" date="2007" name="Nature">
        <title>The medaka draft genome and insights into vertebrate genome evolution.</title>
        <authorList>
            <person name="Kasahara M."/>
            <person name="Naruse K."/>
            <person name="Sasaki S."/>
            <person name="Nakatani Y."/>
            <person name="Qu W."/>
            <person name="Ahsan B."/>
            <person name="Yamada T."/>
            <person name="Nagayasu Y."/>
            <person name="Doi K."/>
            <person name="Kasai Y."/>
            <person name="Jindo T."/>
            <person name="Kobayashi D."/>
            <person name="Shimada A."/>
            <person name="Toyoda A."/>
            <person name="Kuroki Y."/>
            <person name="Fujiyama A."/>
            <person name="Sasaki T."/>
            <person name="Shimizu A."/>
            <person name="Asakawa S."/>
            <person name="Shimizu N."/>
            <person name="Hashimoto S."/>
            <person name="Yang J."/>
            <person name="Lee Y."/>
            <person name="Matsushima K."/>
            <person name="Sugano S."/>
            <person name="Sakaizumi M."/>
            <person name="Narita T."/>
            <person name="Ohishi K."/>
            <person name="Haga S."/>
            <person name="Ohta F."/>
            <person name="Nomoto H."/>
            <person name="Nogata K."/>
            <person name="Morishita T."/>
            <person name="Endo T."/>
            <person name="Shin-I T."/>
            <person name="Takeda H."/>
            <person name="Morishita S."/>
            <person name="Kohara Y."/>
        </authorList>
    </citation>
    <scope>NUCLEOTIDE SEQUENCE [LARGE SCALE GENOMIC DNA]</scope>
    <source>
        <strain>Hd-rR</strain>
    </source>
</reference>
<organism evidence="13 14">
    <name type="scientific">Oryzias latipes</name>
    <name type="common">Japanese rice fish</name>
    <name type="synonym">Japanese killifish</name>
    <dbReference type="NCBI Taxonomy" id="8090"/>
    <lineage>
        <taxon>Eukaryota</taxon>
        <taxon>Metazoa</taxon>
        <taxon>Chordata</taxon>
        <taxon>Craniata</taxon>
        <taxon>Vertebrata</taxon>
        <taxon>Euteleostomi</taxon>
        <taxon>Actinopterygii</taxon>
        <taxon>Neopterygii</taxon>
        <taxon>Teleostei</taxon>
        <taxon>Neoteleostei</taxon>
        <taxon>Acanthomorphata</taxon>
        <taxon>Ovalentaria</taxon>
        <taxon>Atherinomorphae</taxon>
        <taxon>Beloniformes</taxon>
        <taxon>Adrianichthyidae</taxon>
        <taxon>Oryziinae</taxon>
        <taxon>Oryzias</taxon>
    </lineage>
</organism>
<evidence type="ECO:0000259" key="12">
    <source>
        <dbReference type="Pfam" id="PF07686"/>
    </source>
</evidence>
<feature type="domain" description="Immunoglobulin V-set" evidence="12">
    <location>
        <begin position="6"/>
        <end position="63"/>
    </location>
</feature>
<evidence type="ECO:0000256" key="7">
    <source>
        <dbReference type="ARBA" id="ARBA00023157"/>
    </source>
</evidence>
<evidence type="ECO:0000256" key="8">
    <source>
        <dbReference type="ARBA" id="ARBA00023170"/>
    </source>
</evidence>
<dbReference type="PANTHER" id="PTHR25466:SF14">
    <property type="entry name" value="BUTYROPHILIN SUBFAMILY 2 MEMBER A2-LIKE-RELATED"/>
    <property type="match status" value="1"/>
</dbReference>
<dbReference type="Proteomes" id="UP000265200">
    <property type="component" value="Chromosome 20"/>
</dbReference>
<evidence type="ECO:0000256" key="6">
    <source>
        <dbReference type="ARBA" id="ARBA00023136"/>
    </source>
</evidence>
<keyword evidence="2" id="KW-1003">Cell membrane</keyword>
<sequence>MESETKQVHSFYENRDQLGQQSQQFKGRTSMFKDQISEGNASLQLTGVRVQDQGRYECYTSTLKEDHLNYMQIMLLLKVIHML</sequence>
<evidence type="ECO:0000256" key="5">
    <source>
        <dbReference type="ARBA" id="ARBA00022989"/>
    </source>
</evidence>
<evidence type="ECO:0000256" key="10">
    <source>
        <dbReference type="ARBA" id="ARBA00023319"/>
    </source>
</evidence>
<evidence type="ECO:0000313" key="13">
    <source>
        <dbReference type="Ensembl" id="ENSORLP00015009807.1"/>
    </source>
</evidence>
<feature type="region of interest" description="Disordered" evidence="11">
    <location>
        <begin position="1"/>
        <end position="31"/>
    </location>
</feature>